<dbReference type="Proteomes" id="UP000632339">
    <property type="component" value="Unassembled WGS sequence"/>
</dbReference>
<keyword evidence="3" id="KW-1185">Reference proteome</keyword>
<dbReference type="EMBL" id="BMLI01000004">
    <property type="protein sequence ID" value="GGN13903.1"/>
    <property type="molecule type" value="Genomic_DNA"/>
</dbReference>
<feature type="domain" description="AAA+ ATPase" evidence="1">
    <location>
        <begin position="185"/>
        <end position="430"/>
    </location>
</feature>
<reference evidence="3" key="1">
    <citation type="journal article" date="2019" name="Int. J. Syst. Evol. Microbiol.">
        <title>The Global Catalogue of Microorganisms (GCM) 10K type strain sequencing project: providing services to taxonomists for standard genome sequencing and annotation.</title>
        <authorList>
            <consortium name="The Broad Institute Genomics Platform"/>
            <consortium name="The Broad Institute Genome Sequencing Center for Infectious Disease"/>
            <person name="Wu L."/>
            <person name="Ma J."/>
        </authorList>
    </citation>
    <scope>NUCLEOTIDE SEQUENCE [LARGE SCALE GENOMIC DNA]</scope>
    <source>
        <strain evidence="3">CGMCC 1.6375</strain>
    </source>
</reference>
<proteinExistence type="predicted"/>
<dbReference type="InterPro" id="IPR003959">
    <property type="entry name" value="ATPase_AAA_core"/>
</dbReference>
<accession>A0ABQ2ING1</accession>
<dbReference type="InterPro" id="IPR051396">
    <property type="entry name" value="Bact_Antivir_Def_Nuclease"/>
</dbReference>
<evidence type="ECO:0000259" key="1">
    <source>
        <dbReference type="SMART" id="SM00382"/>
    </source>
</evidence>
<dbReference type="PANTHER" id="PTHR43581:SF2">
    <property type="entry name" value="EXCINUCLEASE ATPASE SUBUNIT"/>
    <property type="match status" value="1"/>
</dbReference>
<sequence>MIFKILNRWGDYPPSTRNQVILTWDNWNDFQFYTSFGIFYIDEDSKKHELSGIKIGFIGQSVKQRVYSIGHSFDRLESPYFSLGTSEEYYEKLNLLPDDIRDEILSGLRDLAKDTELFYEVINEPVVAKSLLRDLSISTVTGQFKRMTEGGAKLTDYHFKFNYAGFATTHPVELTFDVSPESQPPTNIHVIIGRNGVGKTYLINSMIDALVIDGKKQTGGGDFDFVGYNSESGDSFANLISISFSAFDEVEPKSKSTKFMGNISYSYIGLKNTEATNLRRSSIKDPSLLADEFLNSLRACRSRLLSKRWLQAVSTLESDPNFFEAGIRSLIDEVSPRRSADVLNVFRRLSSGHKIVLYSITSLIEKLQERSLVIMDEPEAHLHPPLLSAFIRSVSDLLIMTNGVAIVATHSPVILQEVPRSCVWKLRRSGPVMVGERLARESFGENVGTLTNEIFGLEVTDSGFYKMLNKIMKLQNFDYESVIREFGGQLGMEARSILMAEIANRE</sequence>
<organism evidence="2 3">
    <name type="scientific">Dyadobacter beijingensis</name>
    <dbReference type="NCBI Taxonomy" id="365489"/>
    <lineage>
        <taxon>Bacteria</taxon>
        <taxon>Pseudomonadati</taxon>
        <taxon>Bacteroidota</taxon>
        <taxon>Cytophagia</taxon>
        <taxon>Cytophagales</taxon>
        <taxon>Spirosomataceae</taxon>
        <taxon>Dyadobacter</taxon>
    </lineage>
</organism>
<dbReference type="Pfam" id="PF13304">
    <property type="entry name" value="AAA_21"/>
    <property type="match status" value="1"/>
</dbReference>
<dbReference type="SMART" id="SM00382">
    <property type="entry name" value="AAA"/>
    <property type="match status" value="1"/>
</dbReference>
<gene>
    <name evidence="2" type="ORF">GCM10010967_57630</name>
</gene>
<dbReference type="RefSeq" id="WP_019945468.1">
    <property type="nucleotide sequence ID" value="NZ_BMLI01000004.1"/>
</dbReference>
<dbReference type="PANTHER" id="PTHR43581">
    <property type="entry name" value="ATP/GTP PHOSPHATASE"/>
    <property type="match status" value="1"/>
</dbReference>
<dbReference type="InterPro" id="IPR027417">
    <property type="entry name" value="P-loop_NTPase"/>
</dbReference>
<dbReference type="InterPro" id="IPR003593">
    <property type="entry name" value="AAA+_ATPase"/>
</dbReference>
<evidence type="ECO:0000313" key="3">
    <source>
        <dbReference type="Proteomes" id="UP000632339"/>
    </source>
</evidence>
<dbReference type="Gene3D" id="3.40.50.300">
    <property type="entry name" value="P-loop containing nucleotide triphosphate hydrolases"/>
    <property type="match status" value="1"/>
</dbReference>
<comment type="caution">
    <text evidence="2">The sequence shown here is derived from an EMBL/GenBank/DDBJ whole genome shotgun (WGS) entry which is preliminary data.</text>
</comment>
<evidence type="ECO:0000313" key="2">
    <source>
        <dbReference type="EMBL" id="GGN13903.1"/>
    </source>
</evidence>
<dbReference type="SUPFAM" id="SSF52540">
    <property type="entry name" value="P-loop containing nucleoside triphosphate hydrolases"/>
    <property type="match status" value="1"/>
</dbReference>
<name>A0ABQ2ING1_9BACT</name>
<protein>
    <recommendedName>
        <fullName evidence="1">AAA+ ATPase domain-containing protein</fullName>
    </recommendedName>
</protein>